<accession>A0ABQ5Q3I7</accession>
<dbReference type="EMBL" id="BSDD01000001">
    <property type="protein sequence ID" value="GLH69167.1"/>
    <property type="molecule type" value="Genomic_DNA"/>
</dbReference>
<keyword evidence="3" id="KW-1185">Reference proteome</keyword>
<protein>
    <recommendedName>
        <fullName evidence="4">Thioredoxin domain-containing protein</fullName>
    </recommendedName>
</protein>
<feature type="signal peptide" evidence="1">
    <location>
        <begin position="1"/>
        <end position="19"/>
    </location>
</feature>
<dbReference type="Proteomes" id="UP001165089">
    <property type="component" value="Unassembled WGS sequence"/>
</dbReference>
<proteinExistence type="predicted"/>
<comment type="caution">
    <text evidence="2">The sequence shown here is derived from an EMBL/GenBank/DDBJ whole genome shotgun (WGS) entry which is preliminary data.</text>
</comment>
<feature type="chain" id="PRO_5045277228" description="Thioredoxin domain-containing protein" evidence="1">
    <location>
        <begin position="20"/>
        <end position="194"/>
    </location>
</feature>
<gene>
    <name evidence="2" type="ORF">GETHPA_07000</name>
</gene>
<sequence>MTSAFPLTATLLTATLLGAQPATPPPMVPPAKAGELPCDAKDHQPLLLGATTRPAILAHRAVFRDATAAAQVPDALRARWKAVKQPLTLVAVFGSWCGDSQRELPDLLALESDPNPFIEVHYLGVYRDKKLEASAWPKGCPPQPVNRVPTFYLFALQPGGGQKLVGTIVETPPKAGQRMAEALVDLVEKGSLAF</sequence>
<keyword evidence="1" id="KW-0732">Signal</keyword>
<dbReference type="InterPro" id="IPR036249">
    <property type="entry name" value="Thioredoxin-like_sf"/>
</dbReference>
<name>A0ABQ5Q3I7_9BACT</name>
<evidence type="ECO:0000313" key="3">
    <source>
        <dbReference type="Proteomes" id="UP001165089"/>
    </source>
</evidence>
<organism evidence="2 3">
    <name type="scientific">Geothrix rubra</name>
    <dbReference type="NCBI Taxonomy" id="2927977"/>
    <lineage>
        <taxon>Bacteria</taxon>
        <taxon>Pseudomonadati</taxon>
        <taxon>Acidobacteriota</taxon>
        <taxon>Holophagae</taxon>
        <taxon>Holophagales</taxon>
        <taxon>Holophagaceae</taxon>
        <taxon>Geothrix</taxon>
    </lineage>
</organism>
<evidence type="ECO:0000313" key="2">
    <source>
        <dbReference type="EMBL" id="GLH69167.1"/>
    </source>
</evidence>
<dbReference type="RefSeq" id="WP_285722984.1">
    <property type="nucleotide sequence ID" value="NZ_BSDD01000001.1"/>
</dbReference>
<reference evidence="2 3" key="1">
    <citation type="journal article" date="2023" name="Antonie Van Leeuwenhoek">
        <title>Mesoterricola silvestris gen. nov., sp. nov., Mesoterricola sediminis sp. nov., Geothrix oryzae sp. nov., Geothrix edaphica sp. nov., Geothrix rubra sp. nov., and Geothrix limicola sp. nov., six novel members of Acidobacteriota isolated from soils.</title>
        <authorList>
            <person name="Itoh H."/>
            <person name="Sugisawa Y."/>
            <person name="Mise K."/>
            <person name="Xu Z."/>
            <person name="Kuniyasu M."/>
            <person name="Ushijima N."/>
            <person name="Kawano K."/>
            <person name="Kobayashi E."/>
            <person name="Shiratori Y."/>
            <person name="Masuda Y."/>
            <person name="Senoo K."/>
        </authorList>
    </citation>
    <scope>NUCLEOTIDE SEQUENCE [LARGE SCALE GENOMIC DNA]</scope>
    <source>
        <strain evidence="2 3">Red803</strain>
    </source>
</reference>
<evidence type="ECO:0000256" key="1">
    <source>
        <dbReference type="SAM" id="SignalP"/>
    </source>
</evidence>
<dbReference type="SUPFAM" id="SSF52833">
    <property type="entry name" value="Thioredoxin-like"/>
    <property type="match status" value="1"/>
</dbReference>
<evidence type="ECO:0008006" key="4">
    <source>
        <dbReference type="Google" id="ProtNLM"/>
    </source>
</evidence>